<dbReference type="InterPro" id="IPR036866">
    <property type="entry name" value="RibonucZ/Hydroxyglut_hydro"/>
</dbReference>
<accession>A0AAD0TW65</accession>
<dbReference type="Gene3D" id="3.60.15.10">
    <property type="entry name" value="Ribonuclease Z/Hydroxyacylglutathione hydrolase-like"/>
    <property type="match status" value="1"/>
</dbReference>
<name>A0AAD0TW65_9GAMM</name>
<dbReference type="SMART" id="SM00849">
    <property type="entry name" value="Lactamase_B"/>
    <property type="match status" value="1"/>
</dbReference>
<dbReference type="InterPro" id="IPR022712">
    <property type="entry name" value="Beta_Casp"/>
</dbReference>
<evidence type="ECO:0000259" key="2">
    <source>
        <dbReference type="SMART" id="SM00849"/>
    </source>
</evidence>
<dbReference type="CDD" id="cd16295">
    <property type="entry name" value="TTHA0252-CPSF-like_MBL-fold"/>
    <property type="match status" value="1"/>
</dbReference>
<dbReference type="InterPro" id="IPR011108">
    <property type="entry name" value="RMMBL"/>
</dbReference>
<dbReference type="PANTHER" id="PTHR11203:SF37">
    <property type="entry name" value="INTEGRATOR COMPLEX SUBUNIT 11"/>
    <property type="match status" value="1"/>
</dbReference>
<dbReference type="SUPFAM" id="SSF56281">
    <property type="entry name" value="Metallo-hydrolase/oxidoreductase"/>
    <property type="match status" value="1"/>
</dbReference>
<dbReference type="PANTHER" id="PTHR11203">
    <property type="entry name" value="CLEAVAGE AND POLYADENYLATION SPECIFICITY FACTOR FAMILY MEMBER"/>
    <property type="match status" value="1"/>
</dbReference>
<evidence type="ECO:0000259" key="3">
    <source>
        <dbReference type="SMART" id="SM01027"/>
    </source>
</evidence>
<dbReference type="EMBL" id="CP033065">
    <property type="protein sequence ID" value="AYM85565.1"/>
    <property type="molecule type" value="Genomic_DNA"/>
</dbReference>
<reference evidence="4 5" key="1">
    <citation type="submission" date="2018-10" db="EMBL/GenBank/DDBJ databases">
        <title>Complete Genome Sequence and Transcriptomic Profiles of a Marine Bacterium, Pseudoalteromonas agarivorans Hao 2018.</title>
        <authorList>
            <person name="Hao L."/>
        </authorList>
    </citation>
    <scope>NUCLEOTIDE SEQUENCE [LARGE SCALE GENOMIC DNA]</scope>
    <source>
        <strain evidence="4 5">Hao 2018</strain>
    </source>
</reference>
<protein>
    <submittedName>
        <fullName evidence="4">MBL fold metallo-hydrolase</fullName>
    </submittedName>
</protein>
<keyword evidence="1" id="KW-0378">Hydrolase</keyword>
<evidence type="ECO:0000313" key="5">
    <source>
        <dbReference type="Proteomes" id="UP000279995"/>
    </source>
</evidence>
<organism evidence="4 5">
    <name type="scientific">Pseudoalteromonas agarivorans</name>
    <dbReference type="NCBI Taxonomy" id="176102"/>
    <lineage>
        <taxon>Bacteria</taxon>
        <taxon>Pseudomonadati</taxon>
        <taxon>Pseudomonadota</taxon>
        <taxon>Gammaproteobacteria</taxon>
        <taxon>Alteromonadales</taxon>
        <taxon>Pseudoalteromonadaceae</taxon>
        <taxon>Pseudoalteromonas</taxon>
    </lineage>
</organism>
<evidence type="ECO:0000256" key="1">
    <source>
        <dbReference type="ARBA" id="ARBA00022801"/>
    </source>
</evidence>
<dbReference type="Pfam" id="PF10996">
    <property type="entry name" value="Beta-Casp"/>
    <property type="match status" value="1"/>
</dbReference>
<proteinExistence type="predicted"/>
<dbReference type="Gene3D" id="3.40.50.10890">
    <property type="match status" value="1"/>
</dbReference>
<feature type="domain" description="Metallo-beta-lactamase" evidence="2">
    <location>
        <begin position="13"/>
        <end position="208"/>
    </location>
</feature>
<dbReference type="GO" id="GO:0016787">
    <property type="term" value="F:hydrolase activity"/>
    <property type="evidence" value="ECO:0007669"/>
    <property type="project" value="UniProtKB-KW"/>
</dbReference>
<dbReference type="Pfam" id="PF00753">
    <property type="entry name" value="Lactamase_B"/>
    <property type="match status" value="1"/>
</dbReference>
<dbReference type="InterPro" id="IPR050698">
    <property type="entry name" value="MBL"/>
</dbReference>
<dbReference type="Proteomes" id="UP000279995">
    <property type="component" value="Chromosome I"/>
</dbReference>
<dbReference type="RefSeq" id="WP_121636928.1">
    <property type="nucleotide sequence ID" value="NZ_CP033065.1"/>
</dbReference>
<dbReference type="GO" id="GO:0004521">
    <property type="term" value="F:RNA endonuclease activity"/>
    <property type="evidence" value="ECO:0007669"/>
    <property type="project" value="TreeGrafter"/>
</dbReference>
<dbReference type="SMART" id="SM01027">
    <property type="entry name" value="Beta-Casp"/>
    <property type="match status" value="1"/>
</dbReference>
<gene>
    <name evidence="4" type="ORF">D9T18_02070</name>
</gene>
<dbReference type="AlphaFoldDB" id="A0AAD0TW65"/>
<feature type="domain" description="Beta-Casp" evidence="3">
    <location>
        <begin position="242"/>
        <end position="375"/>
    </location>
</feature>
<sequence>MNILHHGAVKGVTGSCHELVINSKTSVLVDCGLFQGEDAKDDLSIEFDIAHISALIVTHCHIDHVGRIPYLLAAGFKGPIYTTPASASLLPLVIEDALKVGVTRNTKIINACLSLLNKQIVAVNFNTWFTLPCANQQIAKARFQRAGHILGSAYVEIDVGINAKNNKSHRVVFSGDLGAPYTPLLPAPKPPYKADTLVIESTYGNKNHQGRKERTQTLKNVIERAVADNGVVLVPAFSIGRTQELLYELEQLIHQSAKGSPWRSIHVILDSPMAANFTEQYIKFKHLWDAEAKRKVAKGRHPLDFENLTTVDRHSEHIGIINYLASRQTPAIILAASGMCTGGRIVNYLERFLPDKTTDVLFVGYQGRGTLGRDIQKYGPRNGYVFINDTRITINAQVHTISGYSAHADQNGLVKFVTGMRKKPSHIKIVHGDDEAKNTLATKYKEVLGSEIKIEIGT</sequence>
<evidence type="ECO:0000313" key="4">
    <source>
        <dbReference type="EMBL" id="AYM85565.1"/>
    </source>
</evidence>
<dbReference type="InterPro" id="IPR001279">
    <property type="entry name" value="Metallo-B-lactamas"/>
</dbReference>
<dbReference type="Pfam" id="PF07521">
    <property type="entry name" value="RMMBL"/>
    <property type="match status" value="1"/>
</dbReference>